<gene>
    <name evidence="1" type="ORF">LCGC14_2351090</name>
</gene>
<comment type="caution">
    <text evidence="1">The sequence shown here is derived from an EMBL/GenBank/DDBJ whole genome shotgun (WGS) entry which is preliminary data.</text>
</comment>
<dbReference type="Gene3D" id="3.40.50.150">
    <property type="entry name" value="Vaccinia Virus protein VP39"/>
    <property type="match status" value="1"/>
</dbReference>
<name>A0A0F9C9S4_9ZZZZ</name>
<dbReference type="EMBL" id="LAZR01034226">
    <property type="protein sequence ID" value="KKL45889.1"/>
    <property type="molecule type" value="Genomic_DNA"/>
</dbReference>
<organism evidence="1">
    <name type="scientific">marine sediment metagenome</name>
    <dbReference type="NCBI Taxonomy" id="412755"/>
    <lineage>
        <taxon>unclassified sequences</taxon>
        <taxon>metagenomes</taxon>
        <taxon>ecological metagenomes</taxon>
    </lineage>
</organism>
<dbReference type="SUPFAM" id="SSF53335">
    <property type="entry name" value="S-adenosyl-L-methionine-dependent methyltransferases"/>
    <property type="match status" value="1"/>
</dbReference>
<feature type="non-terminal residue" evidence="1">
    <location>
        <position position="1"/>
    </location>
</feature>
<reference evidence="1" key="1">
    <citation type="journal article" date="2015" name="Nature">
        <title>Complex archaea that bridge the gap between prokaryotes and eukaryotes.</title>
        <authorList>
            <person name="Spang A."/>
            <person name="Saw J.H."/>
            <person name="Jorgensen S.L."/>
            <person name="Zaremba-Niedzwiedzka K."/>
            <person name="Martijn J."/>
            <person name="Lind A.E."/>
            <person name="van Eijk R."/>
            <person name="Schleper C."/>
            <person name="Guy L."/>
            <person name="Ettema T.J."/>
        </authorList>
    </citation>
    <scope>NUCLEOTIDE SEQUENCE</scope>
</reference>
<evidence type="ECO:0000313" key="1">
    <source>
        <dbReference type="EMBL" id="KKL45889.1"/>
    </source>
</evidence>
<dbReference type="InterPro" id="IPR029063">
    <property type="entry name" value="SAM-dependent_MTases_sf"/>
</dbReference>
<proteinExistence type="predicted"/>
<evidence type="ECO:0008006" key="2">
    <source>
        <dbReference type="Google" id="ProtNLM"/>
    </source>
</evidence>
<dbReference type="AlphaFoldDB" id="A0A0F9C9S4"/>
<protein>
    <recommendedName>
        <fullName evidence="2">Methyltransferase type 11 domain-containing protein</fullName>
    </recommendedName>
</protein>
<sequence>FDLYMATDVYEHLRPKDLSHAINEAKRVTKQFIMIRPKPSKDKRKRLHLTVWNRDKWKDFFTDYGLTIIDIGVGDRVDYKNVFLMKVI</sequence>
<accession>A0A0F9C9S4</accession>